<protein>
    <recommendedName>
        <fullName evidence="2">DUF3859 domain-containing protein</fullName>
    </recommendedName>
</protein>
<dbReference type="Proteomes" id="UP000198926">
    <property type="component" value="Unassembled WGS sequence"/>
</dbReference>
<sequence length="178" mass="19196">MIRIGLVIFLSLATVLPAAAQIARAAKVDWLEAGVICAPEAIGFRDAPETITGRAHIIEAMPDFVAQTQVVPAVIGVGFGVKLQATAETPFQPVTITLSHPPMGAEGISRQSFTSAISGETPTVAFFQFDHGYELVEGTWYFEAREGDQLIYRVAFRIVPPQQVPALANACHYQDLLS</sequence>
<organism evidence="3 4">
    <name type="scientific">Yoonia litorea</name>
    <dbReference type="NCBI Taxonomy" id="1123755"/>
    <lineage>
        <taxon>Bacteria</taxon>
        <taxon>Pseudomonadati</taxon>
        <taxon>Pseudomonadota</taxon>
        <taxon>Alphaproteobacteria</taxon>
        <taxon>Rhodobacterales</taxon>
        <taxon>Paracoccaceae</taxon>
        <taxon>Yoonia</taxon>
    </lineage>
</organism>
<dbReference type="EMBL" id="FOZM01000002">
    <property type="protein sequence ID" value="SFS20456.1"/>
    <property type="molecule type" value="Genomic_DNA"/>
</dbReference>
<proteinExistence type="predicted"/>
<evidence type="ECO:0000259" key="2">
    <source>
        <dbReference type="Pfam" id="PF12975"/>
    </source>
</evidence>
<evidence type="ECO:0000256" key="1">
    <source>
        <dbReference type="SAM" id="SignalP"/>
    </source>
</evidence>
<dbReference type="AlphaFoldDB" id="A0A1I6MXL8"/>
<keyword evidence="1" id="KW-0732">Signal</keyword>
<reference evidence="3 4" key="1">
    <citation type="submission" date="2016-10" db="EMBL/GenBank/DDBJ databases">
        <authorList>
            <person name="de Groot N.N."/>
        </authorList>
    </citation>
    <scope>NUCLEOTIDE SEQUENCE [LARGE SCALE GENOMIC DNA]</scope>
    <source>
        <strain evidence="3 4">DSM 29433</strain>
    </source>
</reference>
<evidence type="ECO:0000313" key="4">
    <source>
        <dbReference type="Proteomes" id="UP000198926"/>
    </source>
</evidence>
<gene>
    <name evidence="3" type="ORF">SAMN05444714_2640</name>
</gene>
<evidence type="ECO:0000313" key="3">
    <source>
        <dbReference type="EMBL" id="SFS20456.1"/>
    </source>
</evidence>
<dbReference type="InterPro" id="IPR024331">
    <property type="entry name" value="DUF3859"/>
</dbReference>
<dbReference type="Gene3D" id="2.60.40.2390">
    <property type="match status" value="1"/>
</dbReference>
<feature type="domain" description="DUF3859" evidence="2">
    <location>
        <begin position="28"/>
        <end position="157"/>
    </location>
</feature>
<feature type="chain" id="PRO_5011774141" description="DUF3859 domain-containing protein" evidence="1">
    <location>
        <begin position="21"/>
        <end position="178"/>
    </location>
</feature>
<keyword evidence="4" id="KW-1185">Reference proteome</keyword>
<name>A0A1I6MXL8_9RHOB</name>
<dbReference type="STRING" id="1123755.SAMN05444714_2640"/>
<feature type="signal peptide" evidence="1">
    <location>
        <begin position="1"/>
        <end position="20"/>
    </location>
</feature>
<dbReference type="Pfam" id="PF12975">
    <property type="entry name" value="DUF3859"/>
    <property type="match status" value="1"/>
</dbReference>
<accession>A0A1I6MXL8</accession>